<dbReference type="Gene3D" id="2.40.10.270">
    <property type="entry name" value="Bacteriophage SPP1 head-tail adaptor protein"/>
    <property type="match status" value="1"/>
</dbReference>
<proteinExistence type="predicted"/>
<evidence type="ECO:0000313" key="2">
    <source>
        <dbReference type="Proteomes" id="UP000233482"/>
    </source>
</evidence>
<reference evidence="1 2" key="1">
    <citation type="submission" date="2017-12" db="EMBL/GenBank/DDBJ databases">
        <title>Genomics of Macrococcus caseolyticus.</title>
        <authorList>
            <person name="MacFadyen A.C."/>
            <person name="Paterson G.K."/>
        </authorList>
    </citation>
    <scope>NUCLEOTIDE SEQUENCE [LARGE SCALE GENOMIC DNA]</scope>
    <source>
        <strain evidence="1 2">5788_EF188</strain>
    </source>
</reference>
<dbReference type="NCBIfam" id="TIGR01563">
    <property type="entry name" value="gp16_SPP1"/>
    <property type="match status" value="1"/>
</dbReference>
<accession>A0A855GJR9</accession>
<gene>
    <name evidence="1" type="ORF">CW686_06555</name>
</gene>
<dbReference type="InterPro" id="IPR038666">
    <property type="entry name" value="SSP1_head-tail_sf"/>
</dbReference>
<evidence type="ECO:0008006" key="3">
    <source>
        <dbReference type="Google" id="ProtNLM"/>
    </source>
</evidence>
<dbReference type="InterPro" id="IPR008767">
    <property type="entry name" value="Phage_SPP1_head-tail_adaptor"/>
</dbReference>
<dbReference type="Pfam" id="PF05521">
    <property type="entry name" value="Phage_HCP"/>
    <property type="match status" value="1"/>
</dbReference>
<organism evidence="1 2">
    <name type="scientific">Macrococcoides caseolyticum</name>
    <dbReference type="NCBI Taxonomy" id="69966"/>
    <lineage>
        <taxon>Bacteria</taxon>
        <taxon>Bacillati</taxon>
        <taxon>Bacillota</taxon>
        <taxon>Bacilli</taxon>
        <taxon>Bacillales</taxon>
        <taxon>Staphylococcaceae</taxon>
        <taxon>Macrococcoides</taxon>
    </lineage>
</organism>
<comment type="caution">
    <text evidence="1">The sequence shown here is derived from an EMBL/GenBank/DDBJ whole genome shotgun (WGS) entry which is preliminary data.</text>
</comment>
<dbReference type="EMBL" id="PIXC01000012">
    <property type="protein sequence ID" value="PKE26164.1"/>
    <property type="molecule type" value="Genomic_DNA"/>
</dbReference>
<name>A0A855GJR9_9STAP</name>
<dbReference type="AlphaFoldDB" id="A0A855GJR9"/>
<protein>
    <recommendedName>
        <fullName evidence="3">Head-tail adaptor protein</fullName>
    </recommendedName>
</protein>
<sequence length="118" mass="13906">MEGLSMKTSKKINEKVGRLDKRITIITTNDVSEDGWNNSEETVFHKCWAQLVDIRTRDYNSAVQVGTENQIYFRIRFKEGITTDMSIRYKDKNYSIVDILDKDERLPYMYIVAKRTTL</sequence>
<dbReference type="Proteomes" id="UP000233482">
    <property type="component" value="Unassembled WGS sequence"/>
</dbReference>
<evidence type="ECO:0000313" key="1">
    <source>
        <dbReference type="EMBL" id="PKE26164.1"/>
    </source>
</evidence>